<dbReference type="Proteomes" id="UP000299102">
    <property type="component" value="Unassembled WGS sequence"/>
</dbReference>
<gene>
    <name evidence="1" type="ORF">EVAR_44890_1</name>
</gene>
<comment type="caution">
    <text evidence="1">The sequence shown here is derived from an EMBL/GenBank/DDBJ whole genome shotgun (WGS) entry which is preliminary data.</text>
</comment>
<name>A0A4C1XNK5_EUMVA</name>
<accession>A0A4C1XNK5</accession>
<evidence type="ECO:0000313" key="2">
    <source>
        <dbReference type="Proteomes" id="UP000299102"/>
    </source>
</evidence>
<keyword evidence="2" id="KW-1185">Reference proteome</keyword>
<dbReference type="EMBL" id="BGZK01000880">
    <property type="protein sequence ID" value="GBP63789.1"/>
    <property type="molecule type" value="Genomic_DNA"/>
</dbReference>
<protein>
    <recommendedName>
        <fullName evidence="3">Mariner Mos1 transposase</fullName>
    </recommendedName>
</protein>
<evidence type="ECO:0000313" key="1">
    <source>
        <dbReference type="EMBL" id="GBP63789.1"/>
    </source>
</evidence>
<organism evidence="1 2">
    <name type="scientific">Eumeta variegata</name>
    <name type="common">Bagworm moth</name>
    <name type="synonym">Eumeta japonica</name>
    <dbReference type="NCBI Taxonomy" id="151549"/>
    <lineage>
        <taxon>Eukaryota</taxon>
        <taxon>Metazoa</taxon>
        <taxon>Ecdysozoa</taxon>
        <taxon>Arthropoda</taxon>
        <taxon>Hexapoda</taxon>
        <taxon>Insecta</taxon>
        <taxon>Pterygota</taxon>
        <taxon>Neoptera</taxon>
        <taxon>Endopterygota</taxon>
        <taxon>Lepidoptera</taxon>
        <taxon>Glossata</taxon>
        <taxon>Ditrysia</taxon>
        <taxon>Tineoidea</taxon>
        <taxon>Psychidae</taxon>
        <taxon>Oiketicinae</taxon>
        <taxon>Eumeta</taxon>
    </lineage>
</organism>
<dbReference type="InterPro" id="IPR036397">
    <property type="entry name" value="RNaseH_sf"/>
</dbReference>
<dbReference type="OrthoDB" id="616263at2759"/>
<sequence>MPRHPALRCQARRAARSYPRRIAAFGRELSLKLQLGVAYYETLNPSKIITVVAWIKRLAEKRRVLKEKHSQCYSRLDKIILHDNARPHVAVPVKNYLKILD</sequence>
<evidence type="ECO:0008006" key="3">
    <source>
        <dbReference type="Google" id="ProtNLM"/>
    </source>
</evidence>
<dbReference type="Gene3D" id="3.30.420.10">
    <property type="entry name" value="Ribonuclease H-like superfamily/Ribonuclease H"/>
    <property type="match status" value="1"/>
</dbReference>
<reference evidence="1 2" key="1">
    <citation type="journal article" date="2019" name="Commun. Biol.">
        <title>The bagworm genome reveals a unique fibroin gene that provides high tensile strength.</title>
        <authorList>
            <person name="Kono N."/>
            <person name="Nakamura H."/>
            <person name="Ohtoshi R."/>
            <person name="Tomita M."/>
            <person name="Numata K."/>
            <person name="Arakawa K."/>
        </authorList>
    </citation>
    <scope>NUCLEOTIDE SEQUENCE [LARGE SCALE GENOMIC DNA]</scope>
</reference>
<dbReference type="AlphaFoldDB" id="A0A4C1XNK5"/>
<dbReference type="GO" id="GO:0003676">
    <property type="term" value="F:nucleic acid binding"/>
    <property type="evidence" value="ECO:0007669"/>
    <property type="project" value="InterPro"/>
</dbReference>
<proteinExistence type="predicted"/>